<evidence type="ECO:0000313" key="3">
    <source>
        <dbReference type="Proteomes" id="UP000318453"/>
    </source>
</evidence>
<feature type="transmembrane region" description="Helical" evidence="1">
    <location>
        <begin position="33"/>
        <end position="50"/>
    </location>
</feature>
<organism evidence="2 3">
    <name type="scientific">Euhalothece natronophila Z-M001</name>
    <dbReference type="NCBI Taxonomy" id="522448"/>
    <lineage>
        <taxon>Bacteria</taxon>
        <taxon>Bacillati</taxon>
        <taxon>Cyanobacteriota</taxon>
        <taxon>Cyanophyceae</taxon>
        <taxon>Oscillatoriophycideae</taxon>
        <taxon>Chroococcales</taxon>
        <taxon>Halothecacae</taxon>
        <taxon>Halothece cluster</taxon>
        <taxon>Euhalothece</taxon>
    </lineage>
</organism>
<protein>
    <submittedName>
        <fullName evidence="2">Uncharacterized protein</fullName>
    </submittedName>
</protein>
<name>A0A5B8NQ11_9CHRO</name>
<dbReference type="EMBL" id="CP042326">
    <property type="protein sequence ID" value="QDZ40270.1"/>
    <property type="molecule type" value="Genomic_DNA"/>
</dbReference>
<reference evidence="2" key="1">
    <citation type="submission" date="2019-08" db="EMBL/GenBank/DDBJ databases">
        <title>Carotenoids and Carotenoid Binding Proteins in the Halophilic Cyanobacterium Euhalothece sp. ZM00.</title>
        <authorList>
            <person name="Cho S.M."/>
            <person name="Song J.Y."/>
            <person name="Park Y.-I."/>
        </authorList>
    </citation>
    <scope>NUCLEOTIDE SEQUENCE [LARGE SCALE GENOMIC DNA]</scope>
    <source>
        <strain evidence="2">Z-M001</strain>
    </source>
</reference>
<evidence type="ECO:0000256" key="1">
    <source>
        <dbReference type="SAM" id="Phobius"/>
    </source>
</evidence>
<evidence type="ECO:0000313" key="2">
    <source>
        <dbReference type="EMBL" id="QDZ40270.1"/>
    </source>
</evidence>
<dbReference type="KEGG" id="enn:FRE64_10085"/>
<dbReference type="RefSeq" id="WP_146295953.1">
    <property type="nucleotide sequence ID" value="NZ_CP042326.1"/>
</dbReference>
<keyword evidence="1" id="KW-0472">Membrane</keyword>
<dbReference type="Proteomes" id="UP000318453">
    <property type="component" value="Chromosome"/>
</dbReference>
<accession>A0A5B8NQ11</accession>
<gene>
    <name evidence="2" type="ORF">FRE64_10085</name>
</gene>
<keyword evidence="1" id="KW-1133">Transmembrane helix</keyword>
<feature type="transmembrane region" description="Helical" evidence="1">
    <location>
        <begin position="5"/>
        <end position="27"/>
    </location>
</feature>
<sequence length="72" mass="8111">MGIEWIILVASLIILFLVVKAILRVAIVTLTTAFQILIILIILRVFFLVMPKDVIQQIQELPNTISNLLLPS</sequence>
<keyword evidence="3" id="KW-1185">Reference proteome</keyword>
<proteinExistence type="predicted"/>
<dbReference type="AlphaFoldDB" id="A0A5B8NQ11"/>
<keyword evidence="1" id="KW-0812">Transmembrane</keyword>